<dbReference type="KEGG" id="xyk:GT347_09085"/>
<sequence>MRRADSFPMPQRFSRLAAACGLSALMLAGAAHAGLLFDDKENAKPELAAPVPPPFNPDKTIAVDARVGRSLDVGIDPDTLTSDSDGVVRYVMVARTSSGAITATYEGVRCSTAEVKQYARHYRDGDWQPVAEPRWQSLFSGGSVNYSLMAAKAGVCQDASSGGSKQRILQNLQNDVMRNMP</sequence>
<gene>
    <name evidence="3" type="ORF">GT347_09085</name>
</gene>
<evidence type="ECO:0000256" key="1">
    <source>
        <dbReference type="SAM" id="SignalP"/>
    </source>
</evidence>
<dbReference type="InterPro" id="IPR014861">
    <property type="entry name" value="CNP1-like_dom"/>
</dbReference>
<proteinExistence type="predicted"/>
<evidence type="ECO:0000259" key="2">
    <source>
        <dbReference type="Pfam" id="PF08750"/>
    </source>
</evidence>
<keyword evidence="1" id="KW-0732">Signal</keyword>
<evidence type="ECO:0000313" key="3">
    <source>
        <dbReference type="EMBL" id="QHI98131.1"/>
    </source>
</evidence>
<keyword evidence="4" id="KW-1185">Reference proteome</keyword>
<reference evidence="3 4" key="1">
    <citation type="submission" date="2020-01" db="EMBL/GenBank/DDBJ databases">
        <title>Genome sequencing of strain KACC 21265.</title>
        <authorList>
            <person name="Heo J."/>
            <person name="Kim S.-J."/>
            <person name="Kim J.-S."/>
            <person name="Hong S.-B."/>
            <person name="Kwon S.-W."/>
        </authorList>
    </citation>
    <scope>NUCLEOTIDE SEQUENCE [LARGE SCALE GENOMIC DNA]</scope>
    <source>
        <strain evidence="3 4">KACC 21265</strain>
    </source>
</reference>
<dbReference type="EMBL" id="CP047650">
    <property type="protein sequence ID" value="QHI98131.1"/>
    <property type="molecule type" value="Genomic_DNA"/>
</dbReference>
<organism evidence="3 4">
    <name type="scientific">Xylophilus rhododendri</name>
    <dbReference type="NCBI Taxonomy" id="2697032"/>
    <lineage>
        <taxon>Bacteria</taxon>
        <taxon>Pseudomonadati</taxon>
        <taxon>Pseudomonadota</taxon>
        <taxon>Betaproteobacteria</taxon>
        <taxon>Burkholderiales</taxon>
        <taxon>Xylophilus</taxon>
    </lineage>
</organism>
<feature type="chain" id="PRO_5032573153" description="CNP1-like uncharacterized domain-containing protein" evidence="1">
    <location>
        <begin position="34"/>
        <end position="181"/>
    </location>
</feature>
<dbReference type="Proteomes" id="UP000464787">
    <property type="component" value="Chromosome"/>
</dbReference>
<protein>
    <recommendedName>
        <fullName evidence="2">CNP1-like uncharacterized domain-containing protein</fullName>
    </recommendedName>
</protein>
<feature type="domain" description="CNP1-like uncharacterised" evidence="2">
    <location>
        <begin position="45"/>
        <end position="173"/>
    </location>
</feature>
<evidence type="ECO:0000313" key="4">
    <source>
        <dbReference type="Proteomes" id="UP000464787"/>
    </source>
</evidence>
<accession>A0A857J541</accession>
<feature type="signal peptide" evidence="1">
    <location>
        <begin position="1"/>
        <end position="33"/>
    </location>
</feature>
<dbReference type="AlphaFoldDB" id="A0A857J541"/>
<name>A0A857J541_9BURK</name>
<dbReference type="Pfam" id="PF08750">
    <property type="entry name" value="CNP1"/>
    <property type="match status" value="1"/>
</dbReference>